<dbReference type="PANTHER" id="PTHR22911:SF6">
    <property type="entry name" value="SOLUTE CARRIER FAMILY 35 MEMBER G1"/>
    <property type="match status" value="1"/>
</dbReference>
<dbReference type="InterPro" id="IPR000620">
    <property type="entry name" value="EamA_dom"/>
</dbReference>
<dbReference type="EMBL" id="LJIJ01000238">
    <property type="protein sequence ID" value="ODN00031.1"/>
    <property type="molecule type" value="Genomic_DNA"/>
</dbReference>
<feature type="transmembrane region" description="Helical" evidence="6">
    <location>
        <begin position="202"/>
        <end position="223"/>
    </location>
</feature>
<organism evidence="8 9">
    <name type="scientific">Orchesella cincta</name>
    <name type="common">Springtail</name>
    <name type="synonym">Podura cincta</name>
    <dbReference type="NCBI Taxonomy" id="48709"/>
    <lineage>
        <taxon>Eukaryota</taxon>
        <taxon>Metazoa</taxon>
        <taxon>Ecdysozoa</taxon>
        <taxon>Arthropoda</taxon>
        <taxon>Hexapoda</taxon>
        <taxon>Collembola</taxon>
        <taxon>Entomobryomorpha</taxon>
        <taxon>Entomobryoidea</taxon>
        <taxon>Orchesellidae</taxon>
        <taxon>Orchesellinae</taxon>
        <taxon>Orchesella</taxon>
    </lineage>
</organism>
<proteinExistence type="predicted"/>
<dbReference type="SUPFAM" id="SSF103481">
    <property type="entry name" value="Multidrug resistance efflux transporter EmrE"/>
    <property type="match status" value="2"/>
</dbReference>
<feature type="transmembrane region" description="Helical" evidence="6">
    <location>
        <begin position="235"/>
        <end position="255"/>
    </location>
</feature>
<feature type="region of interest" description="Disordered" evidence="5">
    <location>
        <begin position="22"/>
        <end position="48"/>
    </location>
</feature>
<feature type="transmembrane region" description="Helical" evidence="6">
    <location>
        <begin position="72"/>
        <end position="92"/>
    </location>
</feature>
<evidence type="ECO:0000256" key="6">
    <source>
        <dbReference type="SAM" id="Phobius"/>
    </source>
</evidence>
<sequence>MPATFRTAAIAVKAQARLRNRFANKVEDPNNPYSNHSESESDSEDEEIKEIPVTPADVAEVKKEKKSKLRRYRGMLLALLSSLIFSLTALLVKKLEGYHPISIALWRFQGALLPAIPIIVHKLFFSKVGKKVLDRVWPWSNLKNLGMFGLVLLRSMLSCNSLLLHFYSLQYMSIGDALTIASSTPIFVALLAKVFLKEKCGLVTIIASLFTLVGVAVITRPPMLTGEEGFDTKTLIGSALALGCMLLASISFTVLRCIRKVHYSITTLMFGLWGSVENIVLAIALHVFKSPSGLKEWALIGTLAFLTFLGQCAIILAMKAEQAGPVAVVRTFDVIFGVIWQIIILHSFPDKISIIGASIVVFAVGVCGFRKWLRGLPVGHPTRARFRYLMM</sequence>
<reference evidence="8 9" key="1">
    <citation type="journal article" date="2016" name="Genome Biol. Evol.">
        <title>Gene Family Evolution Reflects Adaptation to Soil Environmental Stressors in the Genome of the Collembolan Orchesella cincta.</title>
        <authorList>
            <person name="Faddeeva-Vakhrusheva A."/>
            <person name="Derks M.F."/>
            <person name="Anvar S.Y."/>
            <person name="Agamennone V."/>
            <person name="Suring W."/>
            <person name="Smit S."/>
            <person name="van Straalen N.M."/>
            <person name="Roelofs D."/>
        </authorList>
    </citation>
    <scope>NUCLEOTIDE SEQUENCE [LARGE SCALE GENOMIC DNA]</scope>
    <source>
        <tissue evidence="8">Mixed pool</tissue>
    </source>
</reference>
<dbReference type="GO" id="GO:0016020">
    <property type="term" value="C:membrane"/>
    <property type="evidence" value="ECO:0007669"/>
    <property type="project" value="UniProtKB-SubCell"/>
</dbReference>
<feature type="transmembrane region" description="Helical" evidence="6">
    <location>
        <begin position="104"/>
        <end position="124"/>
    </location>
</feature>
<feature type="transmembrane region" description="Helical" evidence="6">
    <location>
        <begin position="297"/>
        <end position="316"/>
    </location>
</feature>
<protein>
    <submittedName>
        <fullName evidence="8">Solute carrier family 35 member G1</fullName>
    </submittedName>
</protein>
<evidence type="ECO:0000259" key="7">
    <source>
        <dbReference type="Pfam" id="PF00892"/>
    </source>
</evidence>
<dbReference type="InterPro" id="IPR037185">
    <property type="entry name" value="EmrE-like"/>
</dbReference>
<dbReference type="Pfam" id="PF00892">
    <property type="entry name" value="EamA"/>
    <property type="match status" value="2"/>
</dbReference>
<feature type="transmembrane region" description="Helical" evidence="6">
    <location>
        <begin position="145"/>
        <end position="167"/>
    </location>
</feature>
<evidence type="ECO:0000256" key="4">
    <source>
        <dbReference type="ARBA" id="ARBA00023136"/>
    </source>
</evidence>
<keyword evidence="4 6" id="KW-0472">Membrane</keyword>
<feature type="domain" description="EamA" evidence="7">
    <location>
        <begin position="73"/>
        <end position="219"/>
    </location>
</feature>
<dbReference type="Proteomes" id="UP000094527">
    <property type="component" value="Unassembled WGS sequence"/>
</dbReference>
<dbReference type="OrthoDB" id="306876at2759"/>
<evidence type="ECO:0000256" key="1">
    <source>
        <dbReference type="ARBA" id="ARBA00004141"/>
    </source>
</evidence>
<evidence type="ECO:0000313" key="9">
    <source>
        <dbReference type="Proteomes" id="UP000094527"/>
    </source>
</evidence>
<keyword evidence="2 6" id="KW-0812">Transmembrane</keyword>
<keyword evidence="9" id="KW-1185">Reference proteome</keyword>
<evidence type="ECO:0000256" key="3">
    <source>
        <dbReference type="ARBA" id="ARBA00022989"/>
    </source>
</evidence>
<comment type="caution">
    <text evidence="8">The sequence shown here is derived from an EMBL/GenBank/DDBJ whole genome shotgun (WGS) entry which is preliminary data.</text>
</comment>
<dbReference type="OMA" id="PIASCYV"/>
<feature type="transmembrane region" description="Helical" evidence="6">
    <location>
        <begin position="354"/>
        <end position="373"/>
    </location>
</feature>
<feature type="domain" description="EamA" evidence="7">
    <location>
        <begin position="236"/>
        <end position="364"/>
    </location>
</feature>
<comment type="subcellular location">
    <subcellularLocation>
        <location evidence="1">Membrane</location>
        <topology evidence="1">Multi-pass membrane protein</topology>
    </subcellularLocation>
</comment>
<feature type="transmembrane region" description="Helical" evidence="6">
    <location>
        <begin position="173"/>
        <end position="195"/>
    </location>
</feature>
<keyword evidence="3 6" id="KW-1133">Transmembrane helix</keyword>
<feature type="transmembrane region" description="Helical" evidence="6">
    <location>
        <begin position="328"/>
        <end position="348"/>
    </location>
</feature>
<dbReference type="AlphaFoldDB" id="A0A1D2N472"/>
<evidence type="ECO:0000256" key="5">
    <source>
        <dbReference type="SAM" id="MobiDB-lite"/>
    </source>
</evidence>
<evidence type="ECO:0000313" key="8">
    <source>
        <dbReference type="EMBL" id="ODN00031.1"/>
    </source>
</evidence>
<dbReference type="STRING" id="48709.A0A1D2N472"/>
<evidence type="ECO:0000256" key="2">
    <source>
        <dbReference type="ARBA" id="ARBA00022692"/>
    </source>
</evidence>
<name>A0A1D2N472_ORCCI</name>
<gene>
    <name evidence="8" type="ORF">Ocin01_06659</name>
</gene>
<dbReference type="PANTHER" id="PTHR22911">
    <property type="entry name" value="ACYL-MALONYL CONDENSING ENZYME-RELATED"/>
    <property type="match status" value="1"/>
</dbReference>
<accession>A0A1D2N472</accession>
<feature type="transmembrane region" description="Helical" evidence="6">
    <location>
        <begin position="267"/>
        <end position="285"/>
    </location>
</feature>